<dbReference type="Gene3D" id="3.40.190.10">
    <property type="entry name" value="Periplasmic binding protein-like II"/>
    <property type="match status" value="1"/>
</dbReference>
<dbReference type="PANTHER" id="PTHR43649:SF30">
    <property type="entry name" value="ABC TRANSPORTER SUBSTRATE-BINDING PROTEIN"/>
    <property type="match status" value="1"/>
</dbReference>
<keyword evidence="4" id="KW-1185">Reference proteome</keyword>
<dbReference type="PROSITE" id="PS51257">
    <property type="entry name" value="PROKAR_LIPOPROTEIN"/>
    <property type="match status" value="1"/>
</dbReference>
<dbReference type="RefSeq" id="WP_129316549.1">
    <property type="nucleotide sequence ID" value="NZ_JBFCQO010000004.1"/>
</dbReference>
<protein>
    <submittedName>
        <fullName evidence="3">Extracellular solute-binding protein</fullName>
    </submittedName>
</protein>
<dbReference type="AlphaFoldDB" id="A0A7M3SWA4"/>
<dbReference type="PROSITE" id="PS51318">
    <property type="entry name" value="TAT"/>
    <property type="match status" value="1"/>
</dbReference>
<dbReference type="Pfam" id="PF13416">
    <property type="entry name" value="SBP_bac_8"/>
    <property type="match status" value="1"/>
</dbReference>
<proteinExistence type="predicted"/>
<dbReference type="CDD" id="cd14748">
    <property type="entry name" value="PBP2_UgpB"/>
    <property type="match status" value="1"/>
</dbReference>
<evidence type="ECO:0000256" key="2">
    <source>
        <dbReference type="SAM" id="SignalP"/>
    </source>
</evidence>
<reference evidence="3 4" key="1">
    <citation type="submission" date="2019-12" db="EMBL/GenBank/DDBJ databases">
        <authorList>
            <person name="Li J."/>
            <person name="Shi Y."/>
            <person name="Xu G."/>
            <person name="Xiao D."/>
            <person name="Ran X."/>
        </authorList>
    </citation>
    <scope>NUCLEOTIDE SEQUENCE [LARGE SCALE GENOMIC DNA]</scope>
    <source>
        <strain evidence="3 4">JCM 15915</strain>
    </source>
</reference>
<organism evidence="3 4">
    <name type="scientific">Rothia koreensis</name>
    <dbReference type="NCBI Taxonomy" id="592378"/>
    <lineage>
        <taxon>Bacteria</taxon>
        <taxon>Bacillati</taxon>
        <taxon>Actinomycetota</taxon>
        <taxon>Actinomycetes</taxon>
        <taxon>Micrococcales</taxon>
        <taxon>Micrococcaceae</taxon>
        <taxon>Rothia</taxon>
    </lineage>
</organism>
<sequence>MATLSRRHVLGLAGLGAASLALSACAGTGSSANRPKQKGNGTLQFWSNHPAESKKTEQKIVEAWNAAHPDTPAQLVDGGKNYEELSQKFNAALAGGDLPDVIVASDVTWFNFAFSKATTPLDDLWAENGIDPKSYVSTFVEDYTYEGKHYGVPYSRSTALLYFDRSVLEKAGLPLDRGPSTWQEFDEWAPRIMDAGGGKPALTIPDGTAYLDWYFEGIAWAFGGRYSEEWDLKFTDPRTIDAGRFLQDQVRKGHIEITKDAINNFGIGTASGLLESTGSLGGLKEIAGFPITTTPLPGPAPGCPTGGAGLSIPDGISDERKRTAIQFVDFLTNTQNTITFTQATGYIPVRIAAHEDPEEVAFLNQNPNARTAFGQLQGNTKPQDYARVFVNGAGRRIGGALDKITTGDADVEKTFGSLQARIGDAINRDIKPYL</sequence>
<feature type="chain" id="PRO_5029557278" evidence="2">
    <location>
        <begin position="27"/>
        <end position="434"/>
    </location>
</feature>
<dbReference type="OrthoDB" id="2510110at2"/>
<dbReference type="SUPFAM" id="SSF53850">
    <property type="entry name" value="Periplasmic binding protein-like II"/>
    <property type="match status" value="1"/>
</dbReference>
<feature type="region of interest" description="Disordered" evidence="1">
    <location>
        <begin position="29"/>
        <end position="48"/>
    </location>
</feature>
<evidence type="ECO:0000256" key="1">
    <source>
        <dbReference type="SAM" id="MobiDB-lite"/>
    </source>
</evidence>
<accession>A0A7M3SWA4</accession>
<dbReference type="InterPro" id="IPR006311">
    <property type="entry name" value="TAT_signal"/>
</dbReference>
<evidence type="ECO:0000313" key="4">
    <source>
        <dbReference type="Proteomes" id="UP000462152"/>
    </source>
</evidence>
<dbReference type="InterPro" id="IPR050490">
    <property type="entry name" value="Bact_solute-bd_prot1"/>
</dbReference>
<gene>
    <name evidence="3" type="ORF">GMA10_12770</name>
</gene>
<comment type="caution">
    <text evidence="3">The sequence shown here is derived from an EMBL/GenBank/DDBJ whole genome shotgun (WGS) entry which is preliminary data.</text>
</comment>
<dbReference type="InterPro" id="IPR006059">
    <property type="entry name" value="SBP"/>
</dbReference>
<dbReference type="Proteomes" id="UP000462152">
    <property type="component" value="Unassembled WGS sequence"/>
</dbReference>
<dbReference type="EMBL" id="WOGT01000013">
    <property type="protein sequence ID" value="MUN56069.1"/>
    <property type="molecule type" value="Genomic_DNA"/>
</dbReference>
<evidence type="ECO:0000313" key="3">
    <source>
        <dbReference type="EMBL" id="MUN56069.1"/>
    </source>
</evidence>
<feature type="signal peptide" evidence="2">
    <location>
        <begin position="1"/>
        <end position="26"/>
    </location>
</feature>
<keyword evidence="2" id="KW-0732">Signal</keyword>
<dbReference type="PANTHER" id="PTHR43649">
    <property type="entry name" value="ARABINOSE-BINDING PROTEIN-RELATED"/>
    <property type="match status" value="1"/>
</dbReference>
<name>A0A7M3SWA4_9MICC</name>